<evidence type="ECO:0000256" key="6">
    <source>
        <dbReference type="ARBA" id="ARBA00022723"/>
    </source>
</evidence>
<organism evidence="16 17">
    <name type="scientific">Candidatus Magasanikbacteria bacterium RIFOXYD2_FULL_41_14</name>
    <dbReference type="NCBI Taxonomy" id="1798709"/>
    <lineage>
        <taxon>Bacteria</taxon>
        <taxon>Candidatus Magasanikiibacteriota</taxon>
    </lineage>
</organism>
<proteinExistence type="inferred from homology"/>
<evidence type="ECO:0000256" key="13">
    <source>
        <dbReference type="HAMAP-Rule" id="MF_00281"/>
    </source>
</evidence>
<dbReference type="InterPro" id="IPR004529">
    <property type="entry name" value="Phe-tRNA-synth_IIc_asu"/>
</dbReference>
<evidence type="ECO:0000259" key="15">
    <source>
        <dbReference type="PROSITE" id="PS50862"/>
    </source>
</evidence>
<keyword evidence="11 13" id="KW-0030">Aminoacyl-tRNA synthetase</keyword>
<protein>
    <recommendedName>
        <fullName evidence="13">Phenylalanine--tRNA ligase alpha subunit</fullName>
        <ecNumber evidence="13">6.1.1.20</ecNumber>
    </recommendedName>
    <alternativeName>
        <fullName evidence="13">Phenylalanyl-tRNA synthetase alpha subunit</fullName>
        <shortName evidence="13">PheRS</shortName>
    </alternativeName>
</protein>
<dbReference type="GO" id="GO:0000049">
    <property type="term" value="F:tRNA binding"/>
    <property type="evidence" value="ECO:0007669"/>
    <property type="project" value="InterPro"/>
</dbReference>
<keyword evidence="7 13" id="KW-0547">Nucleotide-binding</keyword>
<dbReference type="InterPro" id="IPR002319">
    <property type="entry name" value="Phenylalanyl-tRNA_Synthase"/>
</dbReference>
<dbReference type="InterPro" id="IPR004188">
    <property type="entry name" value="Phe-tRNA_ligase_II_N"/>
</dbReference>
<comment type="similarity">
    <text evidence="2 13">Belongs to the class-II aminoacyl-tRNA synthetase family. Phe-tRNA synthetase alpha subunit type 1 subfamily.</text>
</comment>
<dbReference type="EMBL" id="MFRE01000008">
    <property type="protein sequence ID" value="OGH94541.1"/>
    <property type="molecule type" value="Genomic_DNA"/>
</dbReference>
<sequence length="343" mass="38348">MLEDLKKLKDEALNAISAAADVLNLEELENRFLGRKSGELTAMMKGLKDLADDAKREAGAVMNEVKSAVSEALATKRNELAGVGQSEMLSAEKIDITQPSLPIAERGHFHPLTLVQQDLEDLFLSMGFMVLDGPELESDYYCFDALNIPKTHPARDMQDTFYVKNHSDWAMRPHTSSVQVRAMQKYGASLRAIVPGRCFRNEATDARHEHTFDQLEGIVIDKNINFSHMKGVMQAAADYLYGKGTEIRLMPKYYPFVEPGVRGEVTCFLCKGKGCRVCKNSGWLEVMPGGIIHPNVLREGGIDPNVYQGFAFGFGLTRLAMLKYNIDDIRLMQSGDLRFVNQF</sequence>
<dbReference type="HAMAP" id="MF_00281">
    <property type="entry name" value="Phe_tRNA_synth_alpha1"/>
    <property type="match status" value="1"/>
</dbReference>
<comment type="catalytic activity">
    <reaction evidence="12 13">
        <text>tRNA(Phe) + L-phenylalanine + ATP = L-phenylalanyl-tRNA(Phe) + AMP + diphosphate + H(+)</text>
        <dbReference type="Rhea" id="RHEA:19413"/>
        <dbReference type="Rhea" id="RHEA-COMP:9668"/>
        <dbReference type="Rhea" id="RHEA-COMP:9699"/>
        <dbReference type="ChEBI" id="CHEBI:15378"/>
        <dbReference type="ChEBI" id="CHEBI:30616"/>
        <dbReference type="ChEBI" id="CHEBI:33019"/>
        <dbReference type="ChEBI" id="CHEBI:58095"/>
        <dbReference type="ChEBI" id="CHEBI:78442"/>
        <dbReference type="ChEBI" id="CHEBI:78531"/>
        <dbReference type="ChEBI" id="CHEBI:456215"/>
        <dbReference type="EC" id="6.1.1.20"/>
    </reaction>
</comment>
<feature type="coiled-coil region" evidence="14">
    <location>
        <begin position="2"/>
        <end position="64"/>
    </location>
</feature>
<dbReference type="Pfam" id="PF02912">
    <property type="entry name" value="Phe_tRNA-synt_N"/>
    <property type="match status" value="1"/>
</dbReference>
<accession>A0A1F6PEG0</accession>
<dbReference type="Gene3D" id="3.30.930.10">
    <property type="entry name" value="Bira Bifunctional Protein, Domain 2"/>
    <property type="match status" value="1"/>
</dbReference>
<feature type="binding site" evidence="13">
    <location>
        <position position="258"/>
    </location>
    <ligand>
        <name>Mg(2+)</name>
        <dbReference type="ChEBI" id="CHEBI:18420"/>
        <note>shared with beta subunit</note>
    </ligand>
</feature>
<keyword evidence="4 13" id="KW-0963">Cytoplasm</keyword>
<dbReference type="CDD" id="cd00496">
    <property type="entry name" value="PheRS_alpha_core"/>
    <property type="match status" value="1"/>
</dbReference>
<evidence type="ECO:0000256" key="12">
    <source>
        <dbReference type="ARBA" id="ARBA00049255"/>
    </source>
</evidence>
<keyword evidence="8 13" id="KW-0067">ATP-binding</keyword>
<evidence type="ECO:0000256" key="14">
    <source>
        <dbReference type="SAM" id="Coils"/>
    </source>
</evidence>
<keyword evidence="5 13" id="KW-0436">Ligase</keyword>
<keyword evidence="14" id="KW-0175">Coiled coil</keyword>
<feature type="domain" description="Aminoacyl-transfer RNA synthetases class-II family profile" evidence="15">
    <location>
        <begin position="115"/>
        <end position="322"/>
    </location>
</feature>
<dbReference type="GO" id="GO:0005524">
    <property type="term" value="F:ATP binding"/>
    <property type="evidence" value="ECO:0007669"/>
    <property type="project" value="UniProtKB-UniRule"/>
</dbReference>
<dbReference type="Pfam" id="PF01409">
    <property type="entry name" value="tRNA-synt_2d"/>
    <property type="match status" value="1"/>
</dbReference>
<name>A0A1F6PEG0_9BACT</name>
<dbReference type="PROSITE" id="PS50862">
    <property type="entry name" value="AA_TRNA_LIGASE_II"/>
    <property type="match status" value="1"/>
</dbReference>
<comment type="subunit">
    <text evidence="3 13">Tetramer of two alpha and two beta subunits.</text>
</comment>
<dbReference type="EC" id="6.1.1.20" evidence="13"/>
<evidence type="ECO:0000256" key="10">
    <source>
        <dbReference type="ARBA" id="ARBA00022917"/>
    </source>
</evidence>
<dbReference type="GO" id="GO:0005737">
    <property type="term" value="C:cytoplasm"/>
    <property type="evidence" value="ECO:0007669"/>
    <property type="project" value="UniProtKB-SubCell"/>
</dbReference>
<dbReference type="GO" id="GO:0004826">
    <property type="term" value="F:phenylalanine-tRNA ligase activity"/>
    <property type="evidence" value="ECO:0007669"/>
    <property type="project" value="UniProtKB-UniRule"/>
</dbReference>
<evidence type="ECO:0000256" key="3">
    <source>
        <dbReference type="ARBA" id="ARBA00011209"/>
    </source>
</evidence>
<comment type="caution">
    <text evidence="16">The sequence shown here is derived from an EMBL/GenBank/DDBJ whole genome shotgun (WGS) entry which is preliminary data.</text>
</comment>
<dbReference type="STRING" id="1798709.A2538_00160"/>
<dbReference type="InterPro" id="IPR045864">
    <property type="entry name" value="aa-tRNA-synth_II/BPL/LPL"/>
</dbReference>
<dbReference type="SUPFAM" id="SSF46589">
    <property type="entry name" value="tRNA-binding arm"/>
    <property type="match status" value="1"/>
</dbReference>
<dbReference type="InterPro" id="IPR006195">
    <property type="entry name" value="aa-tRNA-synth_II"/>
</dbReference>
<evidence type="ECO:0000313" key="16">
    <source>
        <dbReference type="EMBL" id="OGH94541.1"/>
    </source>
</evidence>
<keyword evidence="10 13" id="KW-0648">Protein biosynthesis</keyword>
<dbReference type="SUPFAM" id="SSF55681">
    <property type="entry name" value="Class II aaRS and biotin synthetases"/>
    <property type="match status" value="1"/>
</dbReference>
<evidence type="ECO:0000256" key="4">
    <source>
        <dbReference type="ARBA" id="ARBA00022490"/>
    </source>
</evidence>
<dbReference type="InterPro" id="IPR010978">
    <property type="entry name" value="tRNA-bd_arm"/>
</dbReference>
<dbReference type="NCBIfam" id="TIGR00468">
    <property type="entry name" value="pheS"/>
    <property type="match status" value="1"/>
</dbReference>
<comment type="cofactor">
    <cofactor evidence="13">
        <name>Mg(2+)</name>
        <dbReference type="ChEBI" id="CHEBI:18420"/>
    </cofactor>
    <text evidence="13">Binds 2 magnesium ions per tetramer.</text>
</comment>
<evidence type="ECO:0000256" key="5">
    <source>
        <dbReference type="ARBA" id="ARBA00022598"/>
    </source>
</evidence>
<evidence type="ECO:0000256" key="8">
    <source>
        <dbReference type="ARBA" id="ARBA00022840"/>
    </source>
</evidence>
<evidence type="ECO:0000256" key="9">
    <source>
        <dbReference type="ARBA" id="ARBA00022842"/>
    </source>
</evidence>
<keyword evidence="6 13" id="KW-0479">Metal-binding</keyword>
<evidence type="ECO:0000256" key="2">
    <source>
        <dbReference type="ARBA" id="ARBA00010207"/>
    </source>
</evidence>
<reference evidence="16 17" key="1">
    <citation type="journal article" date="2016" name="Nat. Commun.">
        <title>Thousands of microbial genomes shed light on interconnected biogeochemical processes in an aquifer system.</title>
        <authorList>
            <person name="Anantharaman K."/>
            <person name="Brown C.T."/>
            <person name="Hug L.A."/>
            <person name="Sharon I."/>
            <person name="Castelle C.J."/>
            <person name="Probst A.J."/>
            <person name="Thomas B.C."/>
            <person name="Singh A."/>
            <person name="Wilkins M.J."/>
            <person name="Karaoz U."/>
            <person name="Brodie E.L."/>
            <person name="Williams K.H."/>
            <person name="Hubbard S.S."/>
            <person name="Banfield J.F."/>
        </authorList>
    </citation>
    <scope>NUCLEOTIDE SEQUENCE [LARGE SCALE GENOMIC DNA]</scope>
</reference>
<dbReference type="AlphaFoldDB" id="A0A1F6PEG0"/>
<dbReference type="InterPro" id="IPR022911">
    <property type="entry name" value="Phe_tRNA_ligase_alpha1_bac"/>
</dbReference>
<keyword evidence="9 13" id="KW-0460">Magnesium</keyword>
<evidence type="ECO:0000256" key="1">
    <source>
        <dbReference type="ARBA" id="ARBA00004496"/>
    </source>
</evidence>
<comment type="subcellular location">
    <subcellularLocation>
        <location evidence="1 13">Cytoplasm</location>
    </subcellularLocation>
</comment>
<evidence type="ECO:0000256" key="7">
    <source>
        <dbReference type="ARBA" id="ARBA00022741"/>
    </source>
</evidence>
<dbReference type="PANTHER" id="PTHR11538">
    <property type="entry name" value="PHENYLALANYL-TRNA SYNTHETASE"/>
    <property type="match status" value="1"/>
</dbReference>
<dbReference type="GO" id="GO:0000287">
    <property type="term" value="F:magnesium ion binding"/>
    <property type="evidence" value="ECO:0007669"/>
    <property type="project" value="UniProtKB-UniRule"/>
</dbReference>
<dbReference type="PANTHER" id="PTHR11538:SF41">
    <property type="entry name" value="PHENYLALANINE--TRNA LIGASE, MITOCHONDRIAL"/>
    <property type="match status" value="1"/>
</dbReference>
<gene>
    <name evidence="13" type="primary">pheS</name>
    <name evidence="16" type="ORF">A2538_00160</name>
</gene>
<evidence type="ECO:0000256" key="11">
    <source>
        <dbReference type="ARBA" id="ARBA00023146"/>
    </source>
</evidence>
<dbReference type="GO" id="GO:0006432">
    <property type="term" value="P:phenylalanyl-tRNA aminoacylation"/>
    <property type="evidence" value="ECO:0007669"/>
    <property type="project" value="UniProtKB-UniRule"/>
</dbReference>
<evidence type="ECO:0000313" key="17">
    <source>
        <dbReference type="Proteomes" id="UP000178254"/>
    </source>
</evidence>
<dbReference type="Proteomes" id="UP000178254">
    <property type="component" value="Unassembled WGS sequence"/>
</dbReference>